<dbReference type="STRING" id="1603555.SU86_006565"/>
<name>A0A3G1B364_9ARCH</name>
<evidence type="ECO:0000313" key="2">
    <source>
        <dbReference type="EMBL" id="AJZ76090.1"/>
    </source>
</evidence>
<proteinExistence type="predicted"/>
<evidence type="ECO:0000256" key="1">
    <source>
        <dbReference type="SAM" id="MobiDB-lite"/>
    </source>
</evidence>
<gene>
    <name evidence="2" type="ORF">SU86_006565</name>
</gene>
<dbReference type="EMBL" id="CP011097">
    <property type="protein sequence ID" value="AJZ76090.1"/>
    <property type="molecule type" value="Genomic_DNA"/>
</dbReference>
<keyword evidence="3" id="KW-1185">Reference proteome</keyword>
<dbReference type="KEGG" id="tah:SU86_006565"/>
<protein>
    <submittedName>
        <fullName evidence="2">Uncharacterized protein</fullName>
    </submittedName>
</protein>
<reference evidence="2 3" key="1">
    <citation type="journal article" date="2016" name="Sci. Rep.">
        <title>A novel ammonia-oxidizing archaeon from wastewater treatment plant: Its enrichment, physiological and genomic characteristics.</title>
        <authorList>
            <person name="Li Y."/>
            <person name="Ding K."/>
            <person name="Wen X."/>
            <person name="Zhang B."/>
            <person name="Shen B."/>
            <person name="Yang Y."/>
        </authorList>
    </citation>
    <scope>NUCLEOTIDE SEQUENCE [LARGE SCALE GENOMIC DNA]</scope>
    <source>
        <strain evidence="2 3">SAT1</strain>
    </source>
</reference>
<feature type="region of interest" description="Disordered" evidence="1">
    <location>
        <begin position="1254"/>
        <end position="1280"/>
    </location>
</feature>
<sequence>MTDTITKSISIHLTENFGLTAEVVAAQATRLQTLTENLGMTDTITATSARTQSLTENLGSLDTVATTSTQSLTENRGILDTIATTRTPSLTENRGILDTIATTRTPSLTENRGILDTIATTRTPSLTENRGILDTIATTRTPSLTENRGILDTIATTRTPSLTENRGILDTIATTRTPSLTENRGILDTIATTRTPSLTENRGILDTIATTRTPSLTENRGILDTIATTRTPSLTENRGILDTIATTRTPSLTENRGILDTIATTRTPSLTENRGILDTIATTRTPSLTENRGILDTIATTRTPSLTENRGILDTIATTRTPSLTENRGILDTIATTRTPSLTENRGILDTIATTRTPSLTENRGILDTIATTRTPSLTENRGILDTIATTRTPSLTENRGILDTIATTRTPSLTENRGILDTIATTRTPSLTENRGILDTIATTRTPSLTENRGILDTIATTRTPSLTENRGILDTIATTRTPSLTENRGILDTIATTRTPSLTENRGILDTIATTRTPSLTENRGILDTIATTRTPSLTENRGILDTIATTRTPSLTENRGILDTIATTRTPSLTENRGILDTIATTRTPSLTENRGILDTIATTRTPSLTENRGILDTIATTRTPSLTENRGILDTIATTRTPSLTENRGILDTIATTRTPSLTENRGILDTIATTRTPSLTENRGILDTIATTRTPSLTENRGILDTIATTRTPSLTENRGILDTIATTRTPSLTENRGILDTIATTRTQSLTDNLGITDTVTATAAKKKSLTENLGMTDTTTRSTTKVLLELLGLTDNTAKKSTRSLTESLGVTDIITKTTTLSFTERLGMRDQVVVTVTKSLTENLSITDSILFKGGLRAEARDISDALIGGASYTISPNPLGGSSLVVVDNGANDNDATVGRIAFTSFTFGTYSITMTTVPAGYNVLGNSTAQEVHSTNLNGTSMFRVATQSTNLSLIPPTVITEAPSLNATTYNTWTSSFAAAIVNQTSTNTMNAVNQLPHIISVGNATSQSQTDNAILKQASIRLSTSFTSQTNPNTIVNTLGVLNYSMPTSSNTTSVLPTFVTAPSASLPQHIVTPPVDKITPGQKVIIPVETSLIPSYGGLRELSIESLDGKTSVGTAKNDWFVVETNSDVPSSIGKTGINQTNINLFVEVKYKYEADGVGFNWGDTNNVKSQTATLKLRVAKSTNVISDSNGCPVMTTYSFNTATNRWDATNIVSTTTPSSSDANSCDIEVKAQHFSRFSLASTPKSSSTPSAGPGASAGDSGGRGGSGSIAGVATGTVGAPGTVANPIILYQATYDTCDKNMVRIIAGVYGSEAPPPHVKIRTPDREIYSATLAKDQPYLEHNKILQVSRYIYEAPLTKDLKYFVITAEQVNGRIATSASYLVNVYGCSETIIINPMTDLEKIRIDTIIEEGRPNIFDIKFQVGNNKPVSATAVNQFIQGNELVKVTGIVDSQTDLRRAELRVVTGGNNYTDYAAVKMDIAPLTGVPNTYFVSAELPTSFLQAPAIIYWIHVVNQEEKIQASEKYYLGVKPTYPLDARLELDTPTAKSQGSVLRPSAYVYNEGKPLFGSVSLIVNGKTVHTSTEYVFKGITAIDLIWDVPELDSQTSYDIKARLNLYDKQIDTTSTMVNTFESTKSYPISDVINVQSITDEQQKIVARAGLLYSSDANPTTHYRVVSPDGKCVIGSTDSCLVNHSTLGKRGNAESIEINGQIFRVRYSGQDSPLERFSITSVDPIVGNWHVSLESDTGLIPDAQASENTQVKVKYRTLFAKPITLSSVQDS</sequence>
<accession>A0A3G1B364</accession>
<evidence type="ECO:0000313" key="3">
    <source>
        <dbReference type="Proteomes" id="UP000266745"/>
    </source>
</evidence>
<organism evidence="2 3">
    <name type="scientific">Candidatus Nitrosotenuis cloacae</name>
    <dbReference type="NCBI Taxonomy" id="1603555"/>
    <lineage>
        <taxon>Archaea</taxon>
        <taxon>Nitrososphaerota</taxon>
        <taxon>Candidatus Nitrosotenuis</taxon>
    </lineage>
</organism>
<dbReference type="Proteomes" id="UP000266745">
    <property type="component" value="Chromosome"/>
</dbReference>
<feature type="compositionally biased region" description="Low complexity" evidence="1">
    <location>
        <begin position="1254"/>
        <end position="1272"/>
    </location>
</feature>